<evidence type="ECO:0000256" key="1">
    <source>
        <dbReference type="SAM" id="Phobius"/>
    </source>
</evidence>
<accession>A0A2T5YHE2</accession>
<comment type="caution">
    <text evidence="2">The sequence shown here is derived from an EMBL/GenBank/DDBJ whole genome shotgun (WGS) entry which is preliminary data.</text>
</comment>
<keyword evidence="1" id="KW-0472">Membrane</keyword>
<dbReference type="EMBL" id="QBKI01000005">
    <property type="protein sequence ID" value="PTX18724.1"/>
    <property type="molecule type" value="Genomic_DNA"/>
</dbReference>
<protein>
    <submittedName>
        <fullName evidence="2">Uncharacterized protein</fullName>
    </submittedName>
</protein>
<reference evidence="2 3" key="1">
    <citation type="submission" date="2018-04" db="EMBL/GenBank/DDBJ databases">
        <title>Genomic Encyclopedia of Archaeal and Bacterial Type Strains, Phase II (KMG-II): from individual species to whole genera.</title>
        <authorList>
            <person name="Goeker M."/>
        </authorList>
    </citation>
    <scope>NUCLEOTIDE SEQUENCE [LARGE SCALE GENOMIC DNA]</scope>
    <source>
        <strain evidence="2 3">DSM 100162</strain>
    </source>
</reference>
<evidence type="ECO:0000313" key="2">
    <source>
        <dbReference type="EMBL" id="PTX18724.1"/>
    </source>
</evidence>
<organism evidence="2 3">
    <name type="scientific">Pontibacter mucosus</name>
    <dbReference type="NCBI Taxonomy" id="1649266"/>
    <lineage>
        <taxon>Bacteria</taxon>
        <taxon>Pseudomonadati</taxon>
        <taxon>Bacteroidota</taxon>
        <taxon>Cytophagia</taxon>
        <taxon>Cytophagales</taxon>
        <taxon>Hymenobacteraceae</taxon>
        <taxon>Pontibacter</taxon>
    </lineage>
</organism>
<feature type="transmembrane region" description="Helical" evidence="1">
    <location>
        <begin position="97"/>
        <end position="115"/>
    </location>
</feature>
<name>A0A2T5YHE2_9BACT</name>
<feature type="transmembrane region" description="Helical" evidence="1">
    <location>
        <begin position="6"/>
        <end position="24"/>
    </location>
</feature>
<dbReference type="Proteomes" id="UP000244225">
    <property type="component" value="Unassembled WGS sequence"/>
</dbReference>
<keyword evidence="3" id="KW-1185">Reference proteome</keyword>
<gene>
    <name evidence="2" type="ORF">C8N40_10513</name>
</gene>
<keyword evidence="1" id="KW-1133">Transmembrane helix</keyword>
<proteinExistence type="predicted"/>
<evidence type="ECO:0000313" key="3">
    <source>
        <dbReference type="Proteomes" id="UP000244225"/>
    </source>
</evidence>
<keyword evidence="1" id="KW-0812">Transmembrane</keyword>
<dbReference type="AlphaFoldDB" id="A0A2T5YHE2"/>
<sequence length="121" mass="14756">MIENVLGFLTPLLFIMLFPFVLFIKRRREKLNEFLFRFRSEGYLTVREYNRYTQAYNAPVLAQANIFRLPTPEEISYSLQDSDYARFYKKSNRIMKFFLLYFSFGFLTLIFLLLVRDFILR</sequence>